<dbReference type="EMBL" id="RSCK01000015">
    <property type="protein sequence ID" value="RUT12346.1"/>
    <property type="molecule type" value="Genomic_DNA"/>
</dbReference>
<comment type="caution">
    <text evidence="1">The sequence shown here is derived from an EMBL/GenBank/DDBJ whole genome shotgun (WGS) entry which is preliminary data.</text>
</comment>
<dbReference type="Proteomes" id="UP000282574">
    <property type="component" value="Unassembled WGS sequence"/>
</dbReference>
<dbReference type="RefSeq" id="WP_106166575.1">
    <property type="nucleotide sequence ID" value="NZ_JAVKZF010000002.1"/>
</dbReference>
<evidence type="ECO:0000313" key="2">
    <source>
        <dbReference type="Proteomes" id="UP000282574"/>
    </source>
</evidence>
<evidence type="ECO:0000313" key="1">
    <source>
        <dbReference type="EMBL" id="RUT12346.1"/>
    </source>
</evidence>
<keyword evidence="2" id="KW-1185">Reference proteome</keyword>
<name>A0AB37ULS8_9CYAN</name>
<evidence type="ECO:0008006" key="3">
    <source>
        <dbReference type="Google" id="ProtNLM"/>
    </source>
</evidence>
<accession>A0AB37ULS8</accession>
<dbReference type="AlphaFoldDB" id="A0AB37ULS8"/>
<protein>
    <recommendedName>
        <fullName evidence="3">Transposase IS4-like domain-containing protein</fullName>
    </recommendedName>
</protein>
<proteinExistence type="predicted"/>
<reference evidence="1 2" key="1">
    <citation type="journal article" date="2019" name="Genome Biol. Evol.">
        <title>Day and night: Metabolic profiles and evolutionary relationships of six axenic non-marine cyanobacteria.</title>
        <authorList>
            <person name="Will S.E."/>
            <person name="Henke P."/>
            <person name="Boedeker C."/>
            <person name="Huang S."/>
            <person name="Brinkmann H."/>
            <person name="Rohde M."/>
            <person name="Jarek M."/>
            <person name="Friedl T."/>
            <person name="Seufert S."/>
            <person name="Schumacher M."/>
            <person name="Overmann J."/>
            <person name="Neumann-Schaal M."/>
            <person name="Petersen J."/>
        </authorList>
    </citation>
    <scope>NUCLEOTIDE SEQUENCE [LARGE SCALE GENOMIC DNA]</scope>
    <source>
        <strain evidence="1 2">SAG 39.79</strain>
    </source>
</reference>
<organism evidence="1 2">
    <name type="scientific">Chroococcidiopsis cubana SAG 39.79</name>
    <dbReference type="NCBI Taxonomy" id="388085"/>
    <lineage>
        <taxon>Bacteria</taxon>
        <taxon>Bacillati</taxon>
        <taxon>Cyanobacteriota</taxon>
        <taxon>Cyanophyceae</taxon>
        <taxon>Chroococcidiopsidales</taxon>
        <taxon>Chroococcidiopsidaceae</taxon>
        <taxon>Chroococcidiopsis</taxon>
    </lineage>
</organism>
<gene>
    <name evidence="1" type="ORF">DSM107010_23560</name>
</gene>
<sequence>MVYRSYNLQVVDKHHRQLVNKTCVISAKDDKLQTIENYVINAALKQGISQDTHLIALADGANNCWSVLEVLQPYCASSEYILISKKFQSVKQALEETFAESLDSAKWKLWYGESPEALLKLALLRVTSVMSTKSLN</sequence>